<feature type="transmembrane region" description="Helical" evidence="6">
    <location>
        <begin position="354"/>
        <end position="373"/>
    </location>
</feature>
<keyword evidence="9" id="KW-1185">Reference proteome</keyword>
<name>A0A1G9WSL8_9BACI</name>
<feature type="transmembrane region" description="Helical" evidence="6">
    <location>
        <begin position="210"/>
        <end position="228"/>
    </location>
</feature>
<dbReference type="Pfam" id="PF07690">
    <property type="entry name" value="MFS_1"/>
    <property type="match status" value="1"/>
</dbReference>
<sequence>MFIAGLSVFFSGPGQTYSISIFIDYYIADFDYSRSFVSGIYSTATLAAGFSLFLVGRLVDRFGQRVIMAVVASMLAIACFWNALLTGAVMMFLGIFMLRLFGQGSMTLLPNTLVPQWFRAKRGRALSLMTIGGFAGPALFPPINTWLVDEIGWRWTWTFWGIMLLIVFVPLAILFVRNQPKDIGEQPDGQVKQGNGQNRWSLKDAARTKLFWVILAALSLIVSIWIGVSYSWQIAVIFLGVLLIVAGPSAYLFKRFRAKQGFNGKQPINPNVDENEVSWTLKEAMRTRAFWFILFAVSVPALVNTGITFHIVSIADGKGLSAETAALVLSLMAIFGFPVSFIVGYLVDRISVHYILAVTFLGHIISLIVLLFTESAAMAIAFGVVWGVVNGFERITLNIVWPNYFGREHLGSIKGLAQTCMVISSAFGPLPFGLFYDLFGGYQEILLVMLLLPITAGTLSLFAPQPVYQKN</sequence>
<dbReference type="Proteomes" id="UP000182347">
    <property type="component" value="Unassembled WGS sequence"/>
</dbReference>
<comment type="subcellular location">
    <subcellularLocation>
        <location evidence="1">Cell membrane</location>
        <topology evidence="1">Multi-pass membrane protein</topology>
    </subcellularLocation>
</comment>
<dbReference type="AlphaFoldDB" id="A0A1G9WSL8"/>
<evidence type="ECO:0000256" key="3">
    <source>
        <dbReference type="ARBA" id="ARBA00022692"/>
    </source>
</evidence>
<dbReference type="GO" id="GO:0022857">
    <property type="term" value="F:transmembrane transporter activity"/>
    <property type="evidence" value="ECO:0007669"/>
    <property type="project" value="InterPro"/>
</dbReference>
<reference evidence="9" key="1">
    <citation type="submission" date="2016-10" db="EMBL/GenBank/DDBJ databases">
        <authorList>
            <person name="Varghese N."/>
            <person name="Submissions S."/>
        </authorList>
    </citation>
    <scope>NUCLEOTIDE SEQUENCE [LARGE SCALE GENOMIC DNA]</scope>
    <source>
        <strain evidence="9">CGMCC 1.6199</strain>
    </source>
</reference>
<keyword evidence="2" id="KW-0813">Transport</keyword>
<feature type="transmembrane region" description="Helical" evidence="6">
    <location>
        <begin position="125"/>
        <end position="143"/>
    </location>
</feature>
<evidence type="ECO:0000256" key="6">
    <source>
        <dbReference type="SAM" id="Phobius"/>
    </source>
</evidence>
<dbReference type="GO" id="GO:0005886">
    <property type="term" value="C:plasma membrane"/>
    <property type="evidence" value="ECO:0007669"/>
    <property type="project" value="UniProtKB-SubCell"/>
</dbReference>
<dbReference type="Gene3D" id="1.20.1250.20">
    <property type="entry name" value="MFS general substrate transporter like domains"/>
    <property type="match status" value="2"/>
</dbReference>
<dbReference type="STRING" id="482461.SAMN05216244_3596"/>
<feature type="transmembrane region" description="Helical" evidence="6">
    <location>
        <begin position="66"/>
        <end position="84"/>
    </location>
</feature>
<feature type="transmembrane region" description="Helical" evidence="6">
    <location>
        <begin position="34"/>
        <end position="54"/>
    </location>
</feature>
<keyword evidence="4 6" id="KW-1133">Transmembrane helix</keyword>
<dbReference type="InterPro" id="IPR011701">
    <property type="entry name" value="MFS"/>
</dbReference>
<evidence type="ECO:0000313" key="9">
    <source>
        <dbReference type="Proteomes" id="UP000182347"/>
    </source>
</evidence>
<dbReference type="PANTHER" id="PTHR11360">
    <property type="entry name" value="MONOCARBOXYLATE TRANSPORTER"/>
    <property type="match status" value="1"/>
</dbReference>
<evidence type="ECO:0000256" key="4">
    <source>
        <dbReference type="ARBA" id="ARBA00022989"/>
    </source>
</evidence>
<feature type="transmembrane region" description="Helical" evidence="6">
    <location>
        <begin position="445"/>
        <end position="463"/>
    </location>
</feature>
<dbReference type="EMBL" id="FNHF01000006">
    <property type="protein sequence ID" value="SDM87133.1"/>
    <property type="molecule type" value="Genomic_DNA"/>
</dbReference>
<feature type="transmembrane region" description="Helical" evidence="6">
    <location>
        <begin position="324"/>
        <end position="347"/>
    </location>
</feature>
<accession>A0A1G9WSL8</accession>
<feature type="transmembrane region" description="Helical" evidence="6">
    <location>
        <begin position="234"/>
        <end position="253"/>
    </location>
</feature>
<dbReference type="SUPFAM" id="SSF103473">
    <property type="entry name" value="MFS general substrate transporter"/>
    <property type="match status" value="2"/>
</dbReference>
<dbReference type="PANTHER" id="PTHR11360:SF308">
    <property type="entry name" value="BLL3089 PROTEIN"/>
    <property type="match status" value="1"/>
</dbReference>
<dbReference type="InterPro" id="IPR050327">
    <property type="entry name" value="Proton-linked_MCT"/>
</dbReference>
<dbReference type="PROSITE" id="PS50850">
    <property type="entry name" value="MFS"/>
    <property type="match status" value="1"/>
</dbReference>
<protein>
    <submittedName>
        <fullName evidence="8">Major Facilitator Superfamily protein</fullName>
    </submittedName>
</protein>
<organism evidence="8 9">
    <name type="scientific">Sediminibacillus halophilus</name>
    <dbReference type="NCBI Taxonomy" id="482461"/>
    <lineage>
        <taxon>Bacteria</taxon>
        <taxon>Bacillati</taxon>
        <taxon>Bacillota</taxon>
        <taxon>Bacilli</taxon>
        <taxon>Bacillales</taxon>
        <taxon>Bacillaceae</taxon>
        <taxon>Sediminibacillus</taxon>
    </lineage>
</organism>
<keyword evidence="3 6" id="KW-0812">Transmembrane</keyword>
<gene>
    <name evidence="8" type="ORF">SAMN05216244_3596</name>
</gene>
<dbReference type="InterPro" id="IPR036259">
    <property type="entry name" value="MFS_trans_sf"/>
</dbReference>
<evidence type="ECO:0000256" key="5">
    <source>
        <dbReference type="ARBA" id="ARBA00023136"/>
    </source>
</evidence>
<feature type="transmembrane region" description="Helical" evidence="6">
    <location>
        <begin position="155"/>
        <end position="176"/>
    </location>
</feature>
<evidence type="ECO:0000256" key="2">
    <source>
        <dbReference type="ARBA" id="ARBA00022448"/>
    </source>
</evidence>
<feature type="transmembrane region" description="Helical" evidence="6">
    <location>
        <begin position="90"/>
        <end position="113"/>
    </location>
</feature>
<evidence type="ECO:0000256" key="1">
    <source>
        <dbReference type="ARBA" id="ARBA00004651"/>
    </source>
</evidence>
<dbReference type="InterPro" id="IPR020846">
    <property type="entry name" value="MFS_dom"/>
</dbReference>
<feature type="domain" description="Major facilitator superfamily (MFS) profile" evidence="7">
    <location>
        <begin position="1"/>
        <end position="468"/>
    </location>
</feature>
<feature type="transmembrane region" description="Helical" evidence="6">
    <location>
        <begin position="289"/>
        <end position="312"/>
    </location>
</feature>
<evidence type="ECO:0000259" key="7">
    <source>
        <dbReference type="PROSITE" id="PS50850"/>
    </source>
</evidence>
<evidence type="ECO:0000313" key="8">
    <source>
        <dbReference type="EMBL" id="SDM87133.1"/>
    </source>
</evidence>
<keyword evidence="5 6" id="KW-0472">Membrane</keyword>
<proteinExistence type="predicted"/>